<dbReference type="InterPro" id="IPR013083">
    <property type="entry name" value="Znf_RING/FYVE/PHD"/>
</dbReference>
<dbReference type="PROSITE" id="PS50089">
    <property type="entry name" value="ZF_RING_2"/>
    <property type="match status" value="1"/>
</dbReference>
<organism evidence="17 18">
    <name type="scientific">Adiantum capillus-veneris</name>
    <name type="common">Maidenhair fern</name>
    <dbReference type="NCBI Taxonomy" id="13818"/>
    <lineage>
        <taxon>Eukaryota</taxon>
        <taxon>Viridiplantae</taxon>
        <taxon>Streptophyta</taxon>
        <taxon>Embryophyta</taxon>
        <taxon>Tracheophyta</taxon>
        <taxon>Polypodiopsida</taxon>
        <taxon>Polypodiidae</taxon>
        <taxon>Polypodiales</taxon>
        <taxon>Pteridineae</taxon>
        <taxon>Pteridaceae</taxon>
        <taxon>Vittarioideae</taxon>
        <taxon>Adiantum</taxon>
    </lineage>
</organism>
<dbReference type="Pfam" id="PF13456">
    <property type="entry name" value="RVT_3"/>
    <property type="match status" value="1"/>
</dbReference>
<evidence type="ECO:0000313" key="18">
    <source>
        <dbReference type="Proteomes" id="UP000886520"/>
    </source>
</evidence>
<dbReference type="InterPro" id="IPR002156">
    <property type="entry name" value="RNaseH_domain"/>
</dbReference>
<dbReference type="Gene3D" id="3.30.40.10">
    <property type="entry name" value="Zinc/RING finger domain, C3HC4 (zinc finger)"/>
    <property type="match status" value="1"/>
</dbReference>
<evidence type="ECO:0000313" key="17">
    <source>
        <dbReference type="EMBL" id="KAI5067759.1"/>
    </source>
</evidence>
<dbReference type="SUPFAM" id="SSF57850">
    <property type="entry name" value="RING/U-box"/>
    <property type="match status" value="2"/>
</dbReference>
<evidence type="ECO:0000256" key="11">
    <source>
        <dbReference type="ARBA" id="ARBA00022833"/>
    </source>
</evidence>
<evidence type="ECO:0000256" key="2">
    <source>
        <dbReference type="ARBA" id="ARBA00001947"/>
    </source>
</evidence>
<dbReference type="InterPro" id="IPR001841">
    <property type="entry name" value="Znf_RING"/>
</dbReference>
<dbReference type="FunFam" id="1.20.120.1750:FF:000019">
    <property type="entry name" value="RBR-type E3 ubiquitin transferase"/>
    <property type="match status" value="1"/>
</dbReference>
<dbReference type="Gene3D" id="1.20.120.1750">
    <property type="match status" value="1"/>
</dbReference>
<evidence type="ECO:0000256" key="6">
    <source>
        <dbReference type="ARBA" id="ARBA00022679"/>
    </source>
</evidence>
<dbReference type="CDD" id="cd22582">
    <property type="entry name" value="BRcat_RBR_unk"/>
    <property type="match status" value="1"/>
</dbReference>
<dbReference type="Proteomes" id="UP000886520">
    <property type="component" value="Chromosome 17"/>
</dbReference>
<feature type="region of interest" description="Disordered" evidence="13">
    <location>
        <begin position="1"/>
        <end position="24"/>
    </location>
</feature>
<dbReference type="Gene3D" id="4.10.1000.10">
    <property type="entry name" value="Zinc finger, CCCH-type"/>
    <property type="match status" value="1"/>
</dbReference>
<dbReference type="SMART" id="SM00356">
    <property type="entry name" value="ZnF_C3H1"/>
    <property type="match status" value="1"/>
</dbReference>
<comment type="cofactor">
    <cofactor evidence="2">
        <name>Zn(2+)</name>
        <dbReference type="ChEBI" id="CHEBI:29105"/>
    </cofactor>
</comment>
<accession>A0A9D4UH15</accession>
<keyword evidence="8" id="KW-0677">Repeat</keyword>
<evidence type="ECO:0000259" key="16">
    <source>
        <dbReference type="PROSITE" id="PS51873"/>
    </source>
</evidence>
<evidence type="ECO:0000259" key="14">
    <source>
        <dbReference type="PROSITE" id="PS50089"/>
    </source>
</evidence>
<feature type="domain" description="C3H1-type" evidence="15">
    <location>
        <begin position="513"/>
        <end position="540"/>
    </location>
</feature>
<gene>
    <name evidence="17" type="ORF">GOP47_0018287</name>
</gene>
<keyword evidence="11 12" id="KW-0862">Zinc</keyword>
<evidence type="ECO:0000256" key="5">
    <source>
        <dbReference type="ARBA" id="ARBA00012251"/>
    </source>
</evidence>
<dbReference type="FunFam" id="3.30.40.10:FF:000230">
    <property type="entry name" value="RBR-type E3 ubiquitin transferase"/>
    <property type="match status" value="1"/>
</dbReference>
<dbReference type="GO" id="GO:0003676">
    <property type="term" value="F:nucleic acid binding"/>
    <property type="evidence" value="ECO:0007669"/>
    <property type="project" value="InterPro"/>
</dbReference>
<evidence type="ECO:0000256" key="1">
    <source>
        <dbReference type="ARBA" id="ARBA00001798"/>
    </source>
</evidence>
<dbReference type="PROSITE" id="PS51873">
    <property type="entry name" value="TRIAD"/>
    <property type="match status" value="1"/>
</dbReference>
<dbReference type="InterPro" id="IPR018957">
    <property type="entry name" value="Znf_C3HC4_RING-type"/>
</dbReference>
<name>A0A9D4UH15_ADICA</name>
<dbReference type="GO" id="GO:0004523">
    <property type="term" value="F:RNA-DNA hybrid ribonuclease activity"/>
    <property type="evidence" value="ECO:0007669"/>
    <property type="project" value="InterPro"/>
</dbReference>
<keyword evidence="10" id="KW-0833">Ubl conjugation pathway</keyword>
<dbReference type="PROSITE" id="PS00518">
    <property type="entry name" value="ZF_RING_1"/>
    <property type="match status" value="1"/>
</dbReference>
<dbReference type="PANTHER" id="PTHR11685">
    <property type="entry name" value="RBR FAMILY RING FINGER AND IBR DOMAIN-CONTAINING"/>
    <property type="match status" value="1"/>
</dbReference>
<evidence type="ECO:0000256" key="8">
    <source>
        <dbReference type="ARBA" id="ARBA00022737"/>
    </source>
</evidence>
<sequence length="543" mass="62134">MAASCFDQHNHSPAQDEPAAHPYSPDDRAVALALQNEELYKSQVEEQDRSQMTHDIEQLQLEIKRRAHDATFAKSIMDMDDSEWEAHGDLWQSPFNAHSVSASFDSSSVSVPLCKIYFTVASSENNTLFAMGAAVFDTQNIVLTEIKKTFELGTNKAMADYMAMLAGLQTIYSMGFQHVEAHTDSILLYNQVTNRWRVRTQKMQALWSQVREYVHNWPEFHIFLEPRNRNQHAMRLAREAVSGIKSGGSMGSKVDNMEPCRICLESKHQAEMVKILGCSHEFCSKCIVQHAEVKVQSGQVPVGCPQVNCTTLLSLDQCQSLLSLRWYDLLRRRLSEASIPEAERVYCPYSHCSALMDRRNLNVKVATSAASPSTARKMCVECSRFFCVECRVPWHALMTCDYYQSLPPEFQDKQDVELHRLAENQKWQRCQKCRRMIELSEGCYHMTCRCGYEFCYLCGKEYKHKAATCGCQLWDEGYILVNEVETDSYDDVDFDEIDGRSNFLFVANPTNPYYKTRICRHWSSGACFAGLQCNFAHGAHELR</sequence>
<proteinExistence type="inferred from homology"/>
<dbReference type="InterPro" id="IPR000571">
    <property type="entry name" value="Znf_CCCH"/>
</dbReference>
<dbReference type="InterPro" id="IPR012337">
    <property type="entry name" value="RNaseH-like_sf"/>
</dbReference>
<dbReference type="SUPFAM" id="SSF90229">
    <property type="entry name" value="CCCH zinc finger"/>
    <property type="match status" value="1"/>
</dbReference>
<keyword evidence="9 12" id="KW-0863">Zinc-finger</keyword>
<keyword evidence="18" id="KW-1185">Reference proteome</keyword>
<evidence type="ECO:0000256" key="4">
    <source>
        <dbReference type="ARBA" id="ARBA00005884"/>
    </source>
</evidence>
<dbReference type="EC" id="2.3.2.31" evidence="5"/>
<reference evidence="17" key="1">
    <citation type="submission" date="2021-01" db="EMBL/GenBank/DDBJ databases">
        <title>Adiantum capillus-veneris genome.</title>
        <authorList>
            <person name="Fang Y."/>
            <person name="Liao Q."/>
        </authorList>
    </citation>
    <scope>NUCLEOTIDE SEQUENCE</scope>
    <source>
        <strain evidence="17">H3</strain>
        <tissue evidence="17">Leaf</tissue>
    </source>
</reference>
<comment type="caution">
    <text evidence="17">The sequence shown here is derived from an EMBL/GenBank/DDBJ whole genome shotgun (WGS) entry which is preliminary data.</text>
</comment>
<dbReference type="EMBL" id="JABFUD020000017">
    <property type="protein sequence ID" value="KAI5067759.1"/>
    <property type="molecule type" value="Genomic_DNA"/>
</dbReference>
<dbReference type="InterPro" id="IPR036855">
    <property type="entry name" value="Znf_CCCH_sf"/>
</dbReference>
<dbReference type="Pfam" id="PF01485">
    <property type="entry name" value="IBR"/>
    <property type="match status" value="2"/>
</dbReference>
<evidence type="ECO:0000256" key="13">
    <source>
        <dbReference type="SAM" id="MobiDB-lite"/>
    </source>
</evidence>
<dbReference type="AlphaFoldDB" id="A0A9D4UH15"/>
<feature type="domain" description="RING-type" evidence="16">
    <location>
        <begin position="256"/>
        <end position="475"/>
    </location>
</feature>
<dbReference type="CDD" id="cd22584">
    <property type="entry name" value="Rcat_RBR_unk"/>
    <property type="match status" value="1"/>
</dbReference>
<dbReference type="SMART" id="SM00184">
    <property type="entry name" value="RING"/>
    <property type="match status" value="1"/>
</dbReference>
<evidence type="ECO:0000256" key="9">
    <source>
        <dbReference type="ARBA" id="ARBA00022771"/>
    </source>
</evidence>
<protein>
    <recommendedName>
        <fullName evidence="5">RBR-type E3 ubiquitin transferase</fullName>
        <ecNumber evidence="5">2.3.2.31</ecNumber>
    </recommendedName>
</protein>
<keyword evidence="6" id="KW-0808">Transferase</keyword>
<evidence type="ECO:0000259" key="15">
    <source>
        <dbReference type="PROSITE" id="PS50103"/>
    </source>
</evidence>
<comment type="catalytic activity">
    <reaction evidence="1">
        <text>[E2 ubiquitin-conjugating enzyme]-S-ubiquitinyl-L-cysteine + [acceptor protein]-L-lysine = [E2 ubiquitin-conjugating enzyme]-L-cysteine + [acceptor protein]-N(6)-ubiquitinyl-L-lysine.</text>
        <dbReference type="EC" id="2.3.2.31"/>
    </reaction>
</comment>
<dbReference type="PROSITE" id="PS50103">
    <property type="entry name" value="ZF_C3H1"/>
    <property type="match status" value="1"/>
</dbReference>
<dbReference type="InterPro" id="IPR017907">
    <property type="entry name" value="Znf_RING_CS"/>
</dbReference>
<dbReference type="Pfam" id="PF00097">
    <property type="entry name" value="zf-C3HC4"/>
    <property type="match status" value="1"/>
</dbReference>
<feature type="zinc finger region" description="C3H1-type" evidence="12">
    <location>
        <begin position="513"/>
        <end position="540"/>
    </location>
</feature>
<dbReference type="OrthoDB" id="10009520at2759"/>
<dbReference type="InterPro" id="IPR002867">
    <property type="entry name" value="IBR_dom"/>
</dbReference>
<evidence type="ECO:0000256" key="12">
    <source>
        <dbReference type="PROSITE-ProRule" id="PRU00723"/>
    </source>
</evidence>
<keyword evidence="7 12" id="KW-0479">Metal-binding</keyword>
<evidence type="ECO:0000256" key="7">
    <source>
        <dbReference type="ARBA" id="ARBA00022723"/>
    </source>
</evidence>
<comment type="similarity">
    <text evidence="4">Belongs to the RBR family. Ariadne subfamily.</text>
</comment>
<dbReference type="GO" id="GO:0016567">
    <property type="term" value="P:protein ubiquitination"/>
    <property type="evidence" value="ECO:0007669"/>
    <property type="project" value="InterPro"/>
</dbReference>
<dbReference type="SMART" id="SM00647">
    <property type="entry name" value="IBR"/>
    <property type="match status" value="2"/>
</dbReference>
<dbReference type="Pfam" id="PF00642">
    <property type="entry name" value="zf-CCCH"/>
    <property type="match status" value="1"/>
</dbReference>
<dbReference type="InterPro" id="IPR044066">
    <property type="entry name" value="TRIAD_supradom"/>
</dbReference>
<comment type="function">
    <text evidence="3">Might act as an E3 ubiquitin-protein ligase, or as part of E3 complex, which accepts ubiquitin from specific E2 ubiquitin-conjugating enzymes and then transfers it to substrates.</text>
</comment>
<evidence type="ECO:0000256" key="3">
    <source>
        <dbReference type="ARBA" id="ARBA00003976"/>
    </source>
</evidence>
<feature type="domain" description="RING-type" evidence="14">
    <location>
        <begin position="260"/>
        <end position="305"/>
    </location>
</feature>
<dbReference type="SUPFAM" id="SSF53098">
    <property type="entry name" value="Ribonuclease H-like"/>
    <property type="match status" value="1"/>
</dbReference>
<dbReference type="InterPro" id="IPR031127">
    <property type="entry name" value="E3_UB_ligase_RBR"/>
</dbReference>
<dbReference type="GO" id="GO:0008270">
    <property type="term" value="F:zinc ion binding"/>
    <property type="evidence" value="ECO:0007669"/>
    <property type="project" value="UniProtKB-KW"/>
</dbReference>
<dbReference type="Gene3D" id="3.30.420.10">
    <property type="entry name" value="Ribonuclease H-like superfamily/Ribonuclease H"/>
    <property type="match status" value="1"/>
</dbReference>
<evidence type="ECO:0000256" key="10">
    <source>
        <dbReference type="ARBA" id="ARBA00022786"/>
    </source>
</evidence>
<dbReference type="GO" id="GO:0061630">
    <property type="term" value="F:ubiquitin protein ligase activity"/>
    <property type="evidence" value="ECO:0007669"/>
    <property type="project" value="UniProtKB-EC"/>
</dbReference>
<dbReference type="InterPro" id="IPR036397">
    <property type="entry name" value="RNaseH_sf"/>
</dbReference>